<dbReference type="Proteomes" id="UP001054252">
    <property type="component" value="Unassembled WGS sequence"/>
</dbReference>
<sequence length="38" mass="4321">MVRVKSLEQHDVGSSFKKKKLDKSHRPFALAPHKSDTS</sequence>
<organism evidence="2 3">
    <name type="scientific">Rubroshorea leprosula</name>
    <dbReference type="NCBI Taxonomy" id="152421"/>
    <lineage>
        <taxon>Eukaryota</taxon>
        <taxon>Viridiplantae</taxon>
        <taxon>Streptophyta</taxon>
        <taxon>Embryophyta</taxon>
        <taxon>Tracheophyta</taxon>
        <taxon>Spermatophyta</taxon>
        <taxon>Magnoliopsida</taxon>
        <taxon>eudicotyledons</taxon>
        <taxon>Gunneridae</taxon>
        <taxon>Pentapetalae</taxon>
        <taxon>rosids</taxon>
        <taxon>malvids</taxon>
        <taxon>Malvales</taxon>
        <taxon>Dipterocarpaceae</taxon>
        <taxon>Rubroshorea</taxon>
    </lineage>
</organism>
<accession>A0AAV5MKH3</accession>
<evidence type="ECO:0000313" key="3">
    <source>
        <dbReference type="Proteomes" id="UP001054252"/>
    </source>
</evidence>
<keyword evidence="3" id="KW-1185">Reference proteome</keyword>
<reference evidence="2 3" key="1">
    <citation type="journal article" date="2021" name="Commun. Biol.">
        <title>The genome of Shorea leprosula (Dipterocarpaceae) highlights the ecological relevance of drought in aseasonal tropical rainforests.</title>
        <authorList>
            <person name="Ng K.K.S."/>
            <person name="Kobayashi M.J."/>
            <person name="Fawcett J.A."/>
            <person name="Hatakeyama M."/>
            <person name="Paape T."/>
            <person name="Ng C.H."/>
            <person name="Ang C.C."/>
            <person name="Tnah L.H."/>
            <person name="Lee C.T."/>
            <person name="Nishiyama T."/>
            <person name="Sese J."/>
            <person name="O'Brien M.J."/>
            <person name="Copetti D."/>
            <person name="Mohd Noor M.I."/>
            <person name="Ong R.C."/>
            <person name="Putra M."/>
            <person name="Sireger I.Z."/>
            <person name="Indrioko S."/>
            <person name="Kosugi Y."/>
            <person name="Izuno A."/>
            <person name="Isagi Y."/>
            <person name="Lee S.L."/>
            <person name="Shimizu K.K."/>
        </authorList>
    </citation>
    <scope>NUCLEOTIDE SEQUENCE [LARGE SCALE GENOMIC DNA]</scope>
    <source>
        <strain evidence="2">214</strain>
    </source>
</reference>
<comment type="caution">
    <text evidence="2">The sequence shown here is derived from an EMBL/GenBank/DDBJ whole genome shotgun (WGS) entry which is preliminary data.</text>
</comment>
<dbReference type="EMBL" id="BPVZ01000332">
    <property type="protein sequence ID" value="GKV49999.1"/>
    <property type="molecule type" value="Genomic_DNA"/>
</dbReference>
<evidence type="ECO:0000313" key="2">
    <source>
        <dbReference type="EMBL" id="GKV49999.1"/>
    </source>
</evidence>
<protein>
    <submittedName>
        <fullName evidence="2">Uncharacterized protein</fullName>
    </submittedName>
</protein>
<evidence type="ECO:0000256" key="1">
    <source>
        <dbReference type="SAM" id="MobiDB-lite"/>
    </source>
</evidence>
<proteinExistence type="predicted"/>
<feature type="region of interest" description="Disordered" evidence="1">
    <location>
        <begin position="1"/>
        <end position="38"/>
    </location>
</feature>
<gene>
    <name evidence="2" type="ORF">SLEP1_g56717</name>
</gene>
<dbReference type="AlphaFoldDB" id="A0AAV5MKH3"/>
<name>A0AAV5MKH3_9ROSI</name>
<feature type="compositionally biased region" description="Basic and acidic residues" evidence="1">
    <location>
        <begin position="1"/>
        <end position="11"/>
    </location>
</feature>